<gene>
    <name evidence="1" type="ORF">SAMN02982985_04630</name>
</gene>
<protein>
    <submittedName>
        <fullName evidence="1">Uncharacterized protein</fullName>
    </submittedName>
</protein>
<dbReference type="RefSeq" id="WP_139236697.1">
    <property type="nucleotide sequence ID" value="NZ_FOTW01000025.1"/>
</dbReference>
<dbReference type="OrthoDB" id="88380at75682"/>
<organism evidence="1 2">
    <name type="scientific">Rugamonas rubra</name>
    <dbReference type="NCBI Taxonomy" id="758825"/>
    <lineage>
        <taxon>Bacteria</taxon>
        <taxon>Pseudomonadati</taxon>
        <taxon>Pseudomonadota</taxon>
        <taxon>Betaproteobacteria</taxon>
        <taxon>Burkholderiales</taxon>
        <taxon>Oxalobacteraceae</taxon>
        <taxon>Telluria group</taxon>
        <taxon>Rugamonas</taxon>
    </lineage>
</organism>
<sequence>MIWGKLDEISDEYHNLYQVMFWAFPPHAAPCFSSFLYSILGPEGGIGGDPGWLIEEVDSELTERTYAVWTDLDELCSDPEEVNYTEKEVRAAACDVLRALADAFPEQATHAWSVIERFQLTGSVPSRFWRPAARLVH</sequence>
<keyword evidence="2" id="KW-1185">Reference proteome</keyword>
<name>A0A1I4S6L8_9BURK</name>
<dbReference type="Proteomes" id="UP000199470">
    <property type="component" value="Unassembled WGS sequence"/>
</dbReference>
<evidence type="ECO:0000313" key="2">
    <source>
        <dbReference type="Proteomes" id="UP000199470"/>
    </source>
</evidence>
<dbReference type="EMBL" id="FOTW01000025">
    <property type="protein sequence ID" value="SFM59923.1"/>
    <property type="molecule type" value="Genomic_DNA"/>
</dbReference>
<evidence type="ECO:0000313" key="1">
    <source>
        <dbReference type="EMBL" id="SFM59923.1"/>
    </source>
</evidence>
<dbReference type="AlphaFoldDB" id="A0A1I4S6L8"/>
<proteinExistence type="predicted"/>
<accession>A0A1I4S6L8</accession>
<reference evidence="1 2" key="1">
    <citation type="submission" date="2016-10" db="EMBL/GenBank/DDBJ databases">
        <authorList>
            <person name="de Groot N.N."/>
        </authorList>
    </citation>
    <scope>NUCLEOTIDE SEQUENCE [LARGE SCALE GENOMIC DNA]</scope>
    <source>
        <strain evidence="1 2">ATCC 43154</strain>
    </source>
</reference>